<accession>A0A1H3E734</accession>
<organism evidence="2 3">
    <name type="scientific">Roseicitreum antarcticum</name>
    <dbReference type="NCBI Taxonomy" id="564137"/>
    <lineage>
        <taxon>Bacteria</taxon>
        <taxon>Pseudomonadati</taxon>
        <taxon>Pseudomonadota</taxon>
        <taxon>Alphaproteobacteria</taxon>
        <taxon>Rhodobacterales</taxon>
        <taxon>Paracoccaceae</taxon>
        <taxon>Roseicitreum</taxon>
    </lineage>
</organism>
<feature type="transmembrane region" description="Helical" evidence="1">
    <location>
        <begin position="51"/>
        <end position="72"/>
    </location>
</feature>
<gene>
    <name evidence="2" type="ORF">SAMN04488238_11811</name>
</gene>
<keyword evidence="3" id="KW-1185">Reference proteome</keyword>
<reference evidence="2 3" key="1">
    <citation type="submission" date="2016-10" db="EMBL/GenBank/DDBJ databases">
        <authorList>
            <person name="de Groot N.N."/>
        </authorList>
    </citation>
    <scope>NUCLEOTIDE SEQUENCE [LARGE SCALE GENOMIC DNA]</scope>
    <source>
        <strain evidence="2 3">CGMCC 1.8894</strain>
    </source>
</reference>
<keyword evidence="1" id="KW-1133">Transmembrane helix</keyword>
<dbReference type="Proteomes" id="UP000198539">
    <property type="component" value="Unassembled WGS sequence"/>
</dbReference>
<feature type="transmembrane region" description="Helical" evidence="1">
    <location>
        <begin position="108"/>
        <end position="129"/>
    </location>
</feature>
<dbReference type="STRING" id="564137.SAMN04488238_11811"/>
<keyword evidence="1" id="KW-0812">Transmembrane</keyword>
<protein>
    <submittedName>
        <fullName evidence="2">Uncharacterized protein</fullName>
    </submittedName>
</protein>
<evidence type="ECO:0000313" key="2">
    <source>
        <dbReference type="EMBL" id="SDX73744.1"/>
    </source>
</evidence>
<name>A0A1H3E734_9RHOB</name>
<keyword evidence="1" id="KW-0472">Membrane</keyword>
<dbReference type="AlphaFoldDB" id="A0A1H3E734"/>
<dbReference type="RefSeq" id="WP_092892174.1">
    <property type="nucleotide sequence ID" value="NZ_CP061502.1"/>
</dbReference>
<evidence type="ECO:0000256" key="1">
    <source>
        <dbReference type="SAM" id="Phobius"/>
    </source>
</evidence>
<dbReference type="EMBL" id="FNOM01000018">
    <property type="protein sequence ID" value="SDX73744.1"/>
    <property type="molecule type" value="Genomic_DNA"/>
</dbReference>
<proteinExistence type="predicted"/>
<sequence length="132" mass="14297">MLDYRNIEKPARLNKIEGYAVFAGLIGLLAVMASNAAGFVVATWAGAAVAVPAFGIGWLASLIALIGAYAILRLDWSIQDMNSIQTDEAYELSKKVLKTRRFVERWQLFVVLLALSQVLTGALLVASTINPT</sequence>
<evidence type="ECO:0000313" key="3">
    <source>
        <dbReference type="Proteomes" id="UP000198539"/>
    </source>
</evidence>
<feature type="transmembrane region" description="Helical" evidence="1">
    <location>
        <begin position="21"/>
        <end position="45"/>
    </location>
</feature>